<keyword evidence="4" id="KW-0663">Pyridoxal phosphate</keyword>
<dbReference type="InterPro" id="IPR004839">
    <property type="entry name" value="Aminotransferase_I/II_large"/>
</dbReference>
<evidence type="ECO:0000256" key="1">
    <source>
        <dbReference type="ARBA" id="ARBA00001933"/>
    </source>
</evidence>
<comment type="caution">
    <text evidence="6">The sequence shown here is derived from an EMBL/GenBank/DDBJ whole genome shotgun (WGS) entry which is preliminary data.</text>
</comment>
<gene>
    <name evidence="6" type="ORF">EII40_00100</name>
</gene>
<dbReference type="SUPFAM" id="SSF53383">
    <property type="entry name" value="PLP-dependent transferases"/>
    <property type="match status" value="1"/>
</dbReference>
<evidence type="ECO:0000259" key="5">
    <source>
        <dbReference type="Pfam" id="PF00155"/>
    </source>
</evidence>
<dbReference type="PANTHER" id="PTHR42885:SF2">
    <property type="entry name" value="HISTIDINOL-PHOSPHATE AMINOTRANSFERASE"/>
    <property type="match status" value="1"/>
</dbReference>
<dbReference type="Proteomes" id="UP000278609">
    <property type="component" value="Unassembled WGS sequence"/>
</dbReference>
<organism evidence="6 7">
    <name type="scientific">Tannerella forsythia</name>
    <name type="common">Bacteroides forsythus</name>
    <dbReference type="NCBI Taxonomy" id="28112"/>
    <lineage>
        <taxon>Bacteria</taxon>
        <taxon>Pseudomonadati</taxon>
        <taxon>Bacteroidota</taxon>
        <taxon>Bacteroidia</taxon>
        <taxon>Bacteroidales</taxon>
        <taxon>Tannerellaceae</taxon>
        <taxon>Tannerella</taxon>
    </lineage>
</organism>
<accession>A0A3P1XW91</accession>
<reference evidence="6 7" key="1">
    <citation type="submission" date="2018-11" db="EMBL/GenBank/DDBJ databases">
        <title>Genomes From Bacteria Associated with the Canine Oral Cavity: a Test Case for Automated Genome-Based Taxonomic Assignment.</title>
        <authorList>
            <person name="Coil D.A."/>
            <person name="Jospin G."/>
            <person name="Darling A.E."/>
            <person name="Wallis C."/>
            <person name="Davis I.J."/>
            <person name="Harris S."/>
            <person name="Eisen J.A."/>
            <person name="Holcombe L.J."/>
            <person name="O'Flynn C."/>
        </authorList>
    </citation>
    <scope>NUCLEOTIDE SEQUENCE [LARGE SCALE GENOMIC DNA]</scope>
    <source>
        <strain evidence="6 7">OH2617_COT-023</strain>
    </source>
</reference>
<evidence type="ECO:0000256" key="4">
    <source>
        <dbReference type="ARBA" id="ARBA00022898"/>
    </source>
</evidence>
<dbReference type="CDD" id="cd00609">
    <property type="entry name" value="AAT_like"/>
    <property type="match status" value="1"/>
</dbReference>
<dbReference type="AlphaFoldDB" id="A0A3P1XW91"/>
<evidence type="ECO:0000256" key="3">
    <source>
        <dbReference type="ARBA" id="ARBA00022679"/>
    </source>
</evidence>
<dbReference type="InterPro" id="IPR015422">
    <property type="entry name" value="PyrdxlP-dep_Trfase_small"/>
</dbReference>
<dbReference type="OrthoDB" id="9813612at2"/>
<dbReference type="RefSeq" id="WP_124750246.1">
    <property type="nucleotide sequence ID" value="NZ_RQYS01000001.1"/>
</dbReference>
<dbReference type="Pfam" id="PF00155">
    <property type="entry name" value="Aminotran_1_2"/>
    <property type="match status" value="1"/>
</dbReference>
<dbReference type="EMBL" id="RQYS01000001">
    <property type="protein sequence ID" value="RRD63102.1"/>
    <property type="molecule type" value="Genomic_DNA"/>
</dbReference>
<evidence type="ECO:0000313" key="6">
    <source>
        <dbReference type="EMBL" id="RRD63102.1"/>
    </source>
</evidence>
<evidence type="ECO:0000313" key="7">
    <source>
        <dbReference type="Proteomes" id="UP000278609"/>
    </source>
</evidence>
<dbReference type="Gene3D" id="3.90.1150.10">
    <property type="entry name" value="Aspartate Aminotransferase, domain 1"/>
    <property type="match status" value="1"/>
</dbReference>
<dbReference type="PANTHER" id="PTHR42885">
    <property type="entry name" value="HISTIDINOL-PHOSPHATE AMINOTRANSFERASE-RELATED"/>
    <property type="match status" value="1"/>
</dbReference>
<dbReference type="InterPro" id="IPR015421">
    <property type="entry name" value="PyrdxlP-dep_Trfase_major"/>
</dbReference>
<sequence>MDTKTNFLDRNEFNFDPAPEAIEAIKSFDVKKLCFYTRIFNQGKKSIFSEYLSATYGIDEAQVLIGYGGEDILKQVVHFFLTEDDRKTILIPNFSWWYYKSIAEEVNGRSIMYPIYEEGDTFTYAIDELRQTIERENPKIVLLASPNNPTGNMLTPEELKTICSFVPASSVILVDESYASFVSHDNSYVKALIEAFPNIIITRTLSKFYGLPGLRLGFGFMSRQLERFTRYSTKYLGYNRLSEEVGIAVLKAEGYYRKIAESMNADRRLYEQEIGLLPGFKVYRSNANFILIKYPPALRAGLQEALGTADYKIKFMDEPELDSHVRITIGRPEQNRAVIDIIKKVATS</sequence>
<keyword evidence="2 6" id="KW-0032">Aminotransferase</keyword>
<name>A0A3P1XW91_TANFO</name>
<keyword evidence="3 6" id="KW-0808">Transferase</keyword>
<evidence type="ECO:0000256" key="2">
    <source>
        <dbReference type="ARBA" id="ARBA00022576"/>
    </source>
</evidence>
<dbReference type="Gene3D" id="3.40.640.10">
    <property type="entry name" value="Type I PLP-dependent aspartate aminotransferase-like (Major domain)"/>
    <property type="match status" value="1"/>
</dbReference>
<protein>
    <submittedName>
        <fullName evidence="6">Histidinol-phosphate aminotransferase family protein</fullName>
    </submittedName>
</protein>
<dbReference type="GO" id="GO:0008483">
    <property type="term" value="F:transaminase activity"/>
    <property type="evidence" value="ECO:0007669"/>
    <property type="project" value="UniProtKB-KW"/>
</dbReference>
<comment type="cofactor">
    <cofactor evidence="1">
        <name>pyridoxal 5'-phosphate</name>
        <dbReference type="ChEBI" id="CHEBI:597326"/>
    </cofactor>
</comment>
<dbReference type="InterPro" id="IPR015424">
    <property type="entry name" value="PyrdxlP-dep_Trfase"/>
</dbReference>
<feature type="domain" description="Aminotransferase class I/classII large" evidence="5">
    <location>
        <begin position="8"/>
        <end position="341"/>
    </location>
</feature>
<proteinExistence type="predicted"/>
<dbReference type="GO" id="GO:0030170">
    <property type="term" value="F:pyridoxal phosphate binding"/>
    <property type="evidence" value="ECO:0007669"/>
    <property type="project" value="InterPro"/>
</dbReference>